<keyword evidence="2" id="KW-1185">Reference proteome</keyword>
<dbReference type="Proteomes" id="UP001596004">
    <property type="component" value="Unassembled WGS sequence"/>
</dbReference>
<gene>
    <name evidence="1" type="ORF">ACFO60_08570</name>
</gene>
<evidence type="ECO:0000313" key="1">
    <source>
        <dbReference type="EMBL" id="MFC4530815.1"/>
    </source>
</evidence>
<reference evidence="2" key="1">
    <citation type="journal article" date="2019" name="Int. J. Syst. Evol. Microbiol.">
        <title>The Global Catalogue of Microorganisms (GCM) 10K type strain sequencing project: providing services to taxonomists for standard genome sequencing and annotation.</title>
        <authorList>
            <consortium name="The Broad Institute Genomics Platform"/>
            <consortium name="The Broad Institute Genome Sequencing Center for Infectious Disease"/>
            <person name="Wu L."/>
            <person name="Ma J."/>
        </authorList>
    </citation>
    <scope>NUCLEOTIDE SEQUENCE [LARGE SCALE GENOMIC DNA]</scope>
    <source>
        <strain evidence="2">CGMCC 4.7132</strain>
    </source>
</reference>
<proteinExistence type="predicted"/>
<dbReference type="RefSeq" id="WP_380838910.1">
    <property type="nucleotide sequence ID" value="NZ_JBHSFP010000004.1"/>
</dbReference>
<name>A0ABV9CDL6_9ACTN</name>
<comment type="caution">
    <text evidence="1">The sequence shown here is derived from an EMBL/GenBank/DDBJ whole genome shotgun (WGS) entry which is preliminary data.</text>
</comment>
<accession>A0ABV9CDL6</accession>
<evidence type="ECO:0000313" key="2">
    <source>
        <dbReference type="Proteomes" id="UP001596004"/>
    </source>
</evidence>
<organism evidence="1 2">
    <name type="scientific">Sphaerisporangium dianthi</name>
    <dbReference type="NCBI Taxonomy" id="1436120"/>
    <lineage>
        <taxon>Bacteria</taxon>
        <taxon>Bacillati</taxon>
        <taxon>Actinomycetota</taxon>
        <taxon>Actinomycetes</taxon>
        <taxon>Streptosporangiales</taxon>
        <taxon>Streptosporangiaceae</taxon>
        <taxon>Sphaerisporangium</taxon>
    </lineage>
</organism>
<dbReference type="EMBL" id="JBHSFP010000004">
    <property type="protein sequence ID" value="MFC4530815.1"/>
    <property type="molecule type" value="Genomic_DNA"/>
</dbReference>
<sequence>MRIPWRQPAQNAPFSTQPTRLPQRWVLILGLSGNLTTNMTTAMGPGVGLPAGLAAVGLLHSIMD</sequence>
<protein>
    <submittedName>
        <fullName evidence="1">Uncharacterized protein</fullName>
    </submittedName>
</protein>